<organism evidence="2 3">
    <name type="scientific">Stenotrophomonas humi</name>
    <dbReference type="NCBI Taxonomy" id="405444"/>
    <lineage>
        <taxon>Bacteria</taxon>
        <taxon>Pseudomonadati</taxon>
        <taxon>Pseudomonadota</taxon>
        <taxon>Gammaproteobacteria</taxon>
        <taxon>Lysobacterales</taxon>
        <taxon>Lysobacteraceae</taxon>
        <taxon>Stenotrophomonas</taxon>
    </lineage>
</organism>
<evidence type="ECO:0000256" key="1">
    <source>
        <dbReference type="SAM" id="MobiDB-lite"/>
    </source>
</evidence>
<accession>A0A0R0BZF9</accession>
<dbReference type="EMBL" id="LDJI01000028">
    <property type="protein sequence ID" value="KRG62773.1"/>
    <property type="molecule type" value="Genomic_DNA"/>
</dbReference>
<feature type="region of interest" description="Disordered" evidence="1">
    <location>
        <begin position="1"/>
        <end position="61"/>
    </location>
</feature>
<feature type="compositionally biased region" description="Basic and acidic residues" evidence="1">
    <location>
        <begin position="39"/>
        <end position="61"/>
    </location>
</feature>
<evidence type="ECO:0000313" key="2">
    <source>
        <dbReference type="EMBL" id="KRG62773.1"/>
    </source>
</evidence>
<feature type="compositionally biased region" description="Polar residues" evidence="1">
    <location>
        <begin position="29"/>
        <end position="38"/>
    </location>
</feature>
<protein>
    <submittedName>
        <fullName evidence="2">Uncharacterized protein</fullName>
    </submittedName>
</protein>
<gene>
    <name evidence="2" type="ORF">ABB26_14995</name>
</gene>
<dbReference type="PATRIC" id="fig|405444.3.peg.2106"/>
<feature type="compositionally biased region" description="Basic and acidic residues" evidence="1">
    <location>
        <begin position="14"/>
        <end position="27"/>
    </location>
</feature>
<comment type="caution">
    <text evidence="2">The sequence shown here is derived from an EMBL/GenBank/DDBJ whole genome shotgun (WGS) entry which is preliminary data.</text>
</comment>
<dbReference type="RefSeq" id="WP_057635509.1">
    <property type="nucleotide sequence ID" value="NZ_LDJI01000028.1"/>
</dbReference>
<keyword evidence="3" id="KW-1185">Reference proteome</keyword>
<dbReference type="AlphaFoldDB" id="A0A0R0BZF9"/>
<dbReference type="Proteomes" id="UP000050864">
    <property type="component" value="Unassembled WGS sequence"/>
</dbReference>
<sequence length="61" mass="6915">MGSKQHPNPPQKMDQNRPGRPGVDDAQKANPSRQASRTEPSHQKDMQDRQASQKDRMAPKH</sequence>
<name>A0A0R0BZF9_9GAMM</name>
<dbReference type="OrthoDB" id="9871955at2"/>
<reference evidence="2 3" key="1">
    <citation type="submission" date="2015-05" db="EMBL/GenBank/DDBJ databases">
        <title>Genome sequencing and analysis of members of genus Stenotrophomonas.</title>
        <authorList>
            <person name="Patil P.P."/>
            <person name="Midha S."/>
            <person name="Patil P.B."/>
        </authorList>
    </citation>
    <scope>NUCLEOTIDE SEQUENCE [LARGE SCALE GENOMIC DNA]</scope>
    <source>
        <strain evidence="2 3">DSM 18929</strain>
    </source>
</reference>
<evidence type="ECO:0000313" key="3">
    <source>
        <dbReference type="Proteomes" id="UP000050864"/>
    </source>
</evidence>
<proteinExistence type="predicted"/>